<dbReference type="InterPro" id="IPR037171">
    <property type="entry name" value="NagB/RpiA_transferase-like"/>
</dbReference>
<dbReference type="RefSeq" id="WP_121221935.1">
    <property type="nucleotide sequence ID" value="NZ_RBIG01000004.1"/>
</dbReference>
<dbReference type="PROSITE" id="PS01273">
    <property type="entry name" value="COA_TRANSF_1"/>
    <property type="match status" value="1"/>
</dbReference>
<dbReference type="SMART" id="SM00882">
    <property type="entry name" value="CoA_trans"/>
    <property type="match status" value="1"/>
</dbReference>
<evidence type="ECO:0000256" key="2">
    <source>
        <dbReference type="ARBA" id="ARBA00022679"/>
    </source>
</evidence>
<name>A0A420WAV6_9PROT</name>
<organism evidence="3 4">
    <name type="scientific">Oceanibaculum indicum</name>
    <dbReference type="NCBI Taxonomy" id="526216"/>
    <lineage>
        <taxon>Bacteria</taxon>
        <taxon>Pseudomonadati</taxon>
        <taxon>Pseudomonadota</taxon>
        <taxon>Alphaproteobacteria</taxon>
        <taxon>Rhodospirillales</taxon>
        <taxon>Oceanibaculaceae</taxon>
        <taxon>Oceanibaculum</taxon>
    </lineage>
</organism>
<proteinExistence type="inferred from homology"/>
<evidence type="ECO:0000313" key="3">
    <source>
        <dbReference type="EMBL" id="RKQ68141.1"/>
    </source>
</evidence>
<dbReference type="PANTHER" id="PTHR13707:SF60">
    <property type="entry name" value="ACETATE COA-TRANSFERASE SUBUNIT ALPHA"/>
    <property type="match status" value="1"/>
</dbReference>
<dbReference type="AlphaFoldDB" id="A0A420WAV6"/>
<dbReference type="PANTHER" id="PTHR13707">
    <property type="entry name" value="KETOACID-COENZYME A TRANSFERASE"/>
    <property type="match status" value="1"/>
</dbReference>
<dbReference type="Proteomes" id="UP000277424">
    <property type="component" value="Unassembled WGS sequence"/>
</dbReference>
<sequence length="223" mass="23811">MIDKRVATLAEAVAGIKDGSTLLIGGFGSAGAPTELIHAVIDQGARDLVVVSNNAGVGTEGLAALMAARRVRRIVCSYPRSGGSVVFDELYAKDEIELELLPQGTISERLRCAAAGLGGYYSPVGVGTKLAEGKELREIDGRTYVLEMPLRGDVALINAHRADRWGNLIYRLSSRNFAPDMAMAADLTIVQAEGFVELGDFDPDNIHTPGIFVDRVVKVEKKA</sequence>
<dbReference type="InterPro" id="IPR004165">
    <property type="entry name" value="CoA_trans_fam_I"/>
</dbReference>
<dbReference type="InterPro" id="IPR012792">
    <property type="entry name" value="3-oxoacid_CoA-transf_A"/>
</dbReference>
<gene>
    <name evidence="3" type="ORF">BCL74_3460</name>
</gene>
<dbReference type="SUPFAM" id="SSF100950">
    <property type="entry name" value="NagB/RpiA/CoA transferase-like"/>
    <property type="match status" value="1"/>
</dbReference>
<accession>A0A420WAV6</accession>
<dbReference type="InterPro" id="IPR004163">
    <property type="entry name" value="CoA_transf_BS"/>
</dbReference>
<dbReference type="OrthoDB" id="9777193at2"/>
<reference evidence="3 4" key="1">
    <citation type="submission" date="2018-10" db="EMBL/GenBank/DDBJ databases">
        <title>Comparative analysis of microorganisms from saline springs in Andes Mountain Range, Colombia.</title>
        <authorList>
            <person name="Rubin E."/>
        </authorList>
    </citation>
    <scope>NUCLEOTIDE SEQUENCE [LARGE SCALE GENOMIC DNA]</scope>
    <source>
        <strain evidence="3 4">USBA 36</strain>
    </source>
</reference>
<evidence type="ECO:0000313" key="4">
    <source>
        <dbReference type="Proteomes" id="UP000277424"/>
    </source>
</evidence>
<protein>
    <submittedName>
        <fullName evidence="3">3-oxoadipate CoA-transferase alpha subunit</fullName>
    </submittedName>
</protein>
<dbReference type="EMBL" id="RBIG01000004">
    <property type="protein sequence ID" value="RKQ68141.1"/>
    <property type="molecule type" value="Genomic_DNA"/>
</dbReference>
<dbReference type="Pfam" id="PF01144">
    <property type="entry name" value="CoA_trans"/>
    <property type="match status" value="1"/>
</dbReference>
<evidence type="ECO:0000256" key="1">
    <source>
        <dbReference type="ARBA" id="ARBA00005612"/>
    </source>
</evidence>
<dbReference type="Gene3D" id="3.40.1080.10">
    <property type="entry name" value="Glutaconate Coenzyme A-transferase"/>
    <property type="match status" value="1"/>
</dbReference>
<dbReference type="NCBIfam" id="TIGR02429">
    <property type="entry name" value="pcaI_scoA_fam"/>
    <property type="match status" value="1"/>
</dbReference>
<comment type="caution">
    <text evidence="3">The sequence shown here is derived from an EMBL/GenBank/DDBJ whole genome shotgun (WGS) entry which is preliminary data.</text>
</comment>
<keyword evidence="2 3" id="KW-0808">Transferase</keyword>
<dbReference type="GO" id="GO:0008410">
    <property type="term" value="F:CoA-transferase activity"/>
    <property type="evidence" value="ECO:0007669"/>
    <property type="project" value="InterPro"/>
</dbReference>
<comment type="similarity">
    <text evidence="1">Belongs to the 3-oxoacid CoA-transferase subunit A family.</text>
</comment>